<reference evidence="1" key="1">
    <citation type="submission" date="2023-04" db="EMBL/GenBank/DDBJ databases">
        <title>Genomic characterization of faba bean (Vicia faba) microsymbionts in Mexican soils.</title>
        <authorList>
            <person name="Rivera Orduna F.N."/>
            <person name="Guevara-Luna J."/>
            <person name="Yan J."/>
            <person name="Arroyo-Herrera I."/>
            <person name="Li Y."/>
            <person name="Vasquez-Murrieta M.S."/>
            <person name="Wang E.T."/>
        </authorList>
    </citation>
    <scope>NUCLEOTIDE SEQUENCE</scope>
    <source>
        <strain evidence="1">CH26</strain>
    </source>
</reference>
<comment type="caution">
    <text evidence="1">The sequence shown here is derived from an EMBL/GenBank/DDBJ whole genome shotgun (WGS) entry which is preliminary data.</text>
</comment>
<evidence type="ECO:0000313" key="1">
    <source>
        <dbReference type="EMBL" id="MDR9778122.1"/>
    </source>
</evidence>
<evidence type="ECO:0000313" key="2">
    <source>
        <dbReference type="Proteomes" id="UP001268610"/>
    </source>
</evidence>
<dbReference type="EMBL" id="JAVLSF010000490">
    <property type="protein sequence ID" value="MDR9778122.1"/>
    <property type="molecule type" value="Genomic_DNA"/>
</dbReference>
<proteinExistence type="predicted"/>
<feature type="non-terminal residue" evidence="1">
    <location>
        <position position="1"/>
    </location>
</feature>
<protein>
    <submittedName>
        <fullName evidence="1">Uncharacterized protein</fullName>
    </submittedName>
</protein>
<name>A0AAJ2H2R3_9HYPH</name>
<accession>A0AAJ2H2R3</accession>
<dbReference type="Proteomes" id="UP001268610">
    <property type="component" value="Unassembled WGS sequence"/>
</dbReference>
<sequence length="86" mass="10424">VWENLELRKQFPELKNMDYEQVTRGRVLFLTVQNKHIVYMDKALFTLTIKQKIADFFGFNMSNVLWKKDPHYNTDQDELSHLFDEL</sequence>
<organism evidence="1 2">
    <name type="scientific">Rhizobium hidalgonense</name>
    <dbReference type="NCBI Taxonomy" id="1538159"/>
    <lineage>
        <taxon>Bacteria</taxon>
        <taxon>Pseudomonadati</taxon>
        <taxon>Pseudomonadota</taxon>
        <taxon>Alphaproteobacteria</taxon>
        <taxon>Hyphomicrobiales</taxon>
        <taxon>Rhizobiaceae</taxon>
        <taxon>Rhizobium/Agrobacterium group</taxon>
        <taxon>Rhizobium</taxon>
    </lineage>
</organism>
<dbReference type="AlphaFoldDB" id="A0AAJ2H2R3"/>
<gene>
    <name evidence="1" type="ORF">RJJ65_36925</name>
</gene>